<organism evidence="17 18">
    <name type="scientific">Comamonas faecalis</name>
    <dbReference type="NCBI Taxonomy" id="1387849"/>
    <lineage>
        <taxon>Bacteria</taxon>
        <taxon>Pseudomonadati</taxon>
        <taxon>Pseudomonadota</taxon>
        <taxon>Betaproteobacteria</taxon>
        <taxon>Burkholderiales</taxon>
        <taxon>Comamonadaceae</taxon>
        <taxon>Comamonas</taxon>
    </lineage>
</organism>
<evidence type="ECO:0000256" key="15">
    <source>
        <dbReference type="RuleBase" id="RU366027"/>
    </source>
</evidence>
<evidence type="ECO:0000256" key="9">
    <source>
        <dbReference type="ARBA" id="ARBA00022801"/>
    </source>
</evidence>
<dbReference type="Gene3D" id="2.40.230.10">
    <property type="entry name" value="Phospholipase A1"/>
    <property type="match status" value="1"/>
</dbReference>
<feature type="signal peptide" evidence="15">
    <location>
        <begin position="1"/>
        <end position="30"/>
    </location>
</feature>
<evidence type="ECO:0000256" key="3">
    <source>
        <dbReference type="ARBA" id="ARBA00010525"/>
    </source>
</evidence>
<evidence type="ECO:0000256" key="6">
    <source>
        <dbReference type="ARBA" id="ARBA00022692"/>
    </source>
</evidence>
<feature type="chain" id="PRO_5044964045" description="Phospholipase A1" evidence="15">
    <location>
        <begin position="31"/>
        <end position="412"/>
    </location>
</feature>
<evidence type="ECO:0000256" key="10">
    <source>
        <dbReference type="ARBA" id="ARBA00022837"/>
    </source>
</evidence>
<evidence type="ECO:0000313" key="18">
    <source>
        <dbReference type="Proteomes" id="UP001501627"/>
    </source>
</evidence>
<dbReference type="EC" id="3.1.1.32" evidence="15"/>
<evidence type="ECO:0000256" key="14">
    <source>
        <dbReference type="ARBA" id="ARBA00023237"/>
    </source>
</evidence>
<feature type="compositionally biased region" description="Low complexity" evidence="16">
    <location>
        <begin position="62"/>
        <end position="79"/>
    </location>
</feature>
<name>A0ABP7RLK7_9BURK</name>
<evidence type="ECO:0000256" key="1">
    <source>
        <dbReference type="ARBA" id="ARBA00000111"/>
    </source>
</evidence>
<evidence type="ECO:0000256" key="11">
    <source>
        <dbReference type="ARBA" id="ARBA00022963"/>
    </source>
</evidence>
<keyword evidence="12 15" id="KW-0443">Lipid metabolism</keyword>
<dbReference type="Pfam" id="PF02253">
    <property type="entry name" value="PLA1"/>
    <property type="match status" value="1"/>
</dbReference>
<evidence type="ECO:0000256" key="4">
    <source>
        <dbReference type="ARBA" id="ARBA00011702"/>
    </source>
</evidence>
<evidence type="ECO:0000256" key="12">
    <source>
        <dbReference type="ARBA" id="ARBA00023098"/>
    </source>
</evidence>
<comment type="subcellular location">
    <subcellularLocation>
        <location evidence="15">Cell outer membrane</location>
        <topology evidence="15">Multi-pass membrane protein</topology>
    </subcellularLocation>
    <text evidence="15">One of the very few enzymes located there.</text>
</comment>
<evidence type="ECO:0000256" key="16">
    <source>
        <dbReference type="SAM" id="MobiDB-lite"/>
    </source>
</evidence>
<dbReference type="Proteomes" id="UP001501627">
    <property type="component" value="Unassembled WGS sequence"/>
</dbReference>
<accession>A0ABP7RLK7</accession>
<keyword evidence="8 15" id="KW-0732">Signal</keyword>
<keyword evidence="11 15" id="KW-0442">Lipid degradation</keyword>
<dbReference type="PANTHER" id="PTHR40457">
    <property type="entry name" value="PHOSPHOLIPASE A1"/>
    <property type="match status" value="1"/>
</dbReference>
<dbReference type="RefSeq" id="WP_103044975.1">
    <property type="nucleotide sequence ID" value="NZ_BAABBP010000022.1"/>
</dbReference>
<keyword evidence="18" id="KW-1185">Reference proteome</keyword>
<keyword evidence="9 15" id="KW-0378">Hydrolase</keyword>
<dbReference type="CDD" id="cd00541">
    <property type="entry name" value="OMPLA"/>
    <property type="match status" value="1"/>
</dbReference>
<evidence type="ECO:0000256" key="8">
    <source>
        <dbReference type="ARBA" id="ARBA00022729"/>
    </source>
</evidence>
<keyword evidence="6" id="KW-0812">Transmembrane</keyword>
<comment type="catalytic activity">
    <reaction evidence="2 15">
        <text>a 1,2-diacyl-sn-glycero-3-phosphocholine + H2O = a 1-acyl-sn-glycero-3-phosphocholine + a fatty acid + H(+)</text>
        <dbReference type="Rhea" id="RHEA:15801"/>
        <dbReference type="ChEBI" id="CHEBI:15377"/>
        <dbReference type="ChEBI" id="CHEBI:15378"/>
        <dbReference type="ChEBI" id="CHEBI:28868"/>
        <dbReference type="ChEBI" id="CHEBI:57643"/>
        <dbReference type="ChEBI" id="CHEBI:58168"/>
        <dbReference type="EC" id="3.1.1.4"/>
    </reaction>
</comment>
<dbReference type="PRINTS" id="PR01486">
    <property type="entry name" value="PHPHLIPASEA1"/>
</dbReference>
<proteinExistence type="inferred from homology"/>
<dbReference type="EC" id="3.1.1.4" evidence="15"/>
<protein>
    <recommendedName>
        <fullName evidence="15">Phospholipase A1</fullName>
        <ecNumber evidence="15">3.1.1.32</ecNumber>
        <ecNumber evidence="15">3.1.1.4</ecNumber>
    </recommendedName>
    <alternativeName>
        <fullName evidence="15">Phosphatidylcholine 1-acylhydrolase</fullName>
    </alternativeName>
</protein>
<dbReference type="PANTHER" id="PTHR40457:SF1">
    <property type="entry name" value="PHOSPHOLIPASE A1"/>
    <property type="match status" value="1"/>
</dbReference>
<evidence type="ECO:0000256" key="2">
    <source>
        <dbReference type="ARBA" id="ARBA00001604"/>
    </source>
</evidence>
<comment type="subunit">
    <text evidence="4 15">Homodimer; dimerization is reversible, and the dimeric form is the active one.</text>
</comment>
<dbReference type="EMBL" id="BAABBP010000022">
    <property type="protein sequence ID" value="GAA3999246.1"/>
    <property type="molecule type" value="Genomic_DNA"/>
</dbReference>
<feature type="region of interest" description="Disordered" evidence="16">
    <location>
        <begin position="62"/>
        <end position="93"/>
    </location>
</feature>
<keyword evidence="7 15" id="KW-0479">Metal-binding</keyword>
<evidence type="ECO:0000313" key="17">
    <source>
        <dbReference type="EMBL" id="GAA3999246.1"/>
    </source>
</evidence>
<keyword evidence="5" id="KW-1134">Transmembrane beta strand</keyword>
<dbReference type="InterPro" id="IPR036541">
    <property type="entry name" value="PLipase_A1_sf"/>
</dbReference>
<evidence type="ECO:0000256" key="13">
    <source>
        <dbReference type="ARBA" id="ARBA00023136"/>
    </source>
</evidence>
<comment type="cofactor">
    <cofactor evidence="15">
        <name>Ca(2+)</name>
        <dbReference type="ChEBI" id="CHEBI:29108"/>
    </cofactor>
    <text evidence="15">Binds 1 Ca(2+) ion per monomer. In the dimeric form the Ca(2+) is bound by different amino acids with binding of each Ca(2+) shared with ligands coming from each monomer. The Ca(2+) ion may have a role in catalysis.</text>
</comment>
<comment type="catalytic activity">
    <reaction evidence="1 15">
        <text>a 1,2-diacyl-sn-glycero-3-phosphocholine + H2O = a 2-acyl-sn-glycero-3-phosphocholine + a fatty acid + H(+)</text>
        <dbReference type="Rhea" id="RHEA:18689"/>
        <dbReference type="ChEBI" id="CHEBI:15377"/>
        <dbReference type="ChEBI" id="CHEBI:15378"/>
        <dbReference type="ChEBI" id="CHEBI:28868"/>
        <dbReference type="ChEBI" id="CHEBI:57643"/>
        <dbReference type="ChEBI" id="CHEBI:57875"/>
        <dbReference type="EC" id="3.1.1.32"/>
    </reaction>
</comment>
<sequence>MPTVSNIPPARTVRATLAAALLAAAAQAGAAEAADWRSCAALAADAGARLACFDQWARQQATDTPAAPAAPAAPPTGQAGEVFDAAPANTPNPAQGLTMVQPLALPDEAQATQEVREALAATSPPGDGCRNGSNTTLSRYWELERSSDCGSLRFRGYRPLSVSVVHANRVNRQPTSANPLNNAGTPVDYRTTEMRVQLSVRTKLAKGLLAEGESLDSLWVGYTQQSYWQLFSPDISRPFRNTDHEPEVVYVYPTTANLPWGWRWRYSGVGLVHQSNGQSRPLSRSWNRVYLMTGVELQDRWALTARVWRRLSESAANDDNPGISDYVGRAELGAIWNVTGDDTLGMTLRNNLRRSGRGSLRLEWLHSLGNGSFGAHSNLRLHAMVFTGYGDSLVDYNRKRTVFSLGLSLVDF</sequence>
<comment type="function">
    <text evidence="15">Hydrolysis of phosphatidylcholine with phospholipase A2 (EC 3.1.1.4) and phospholipase A1 (EC 3.1.1.32) activities.</text>
</comment>
<evidence type="ECO:0000256" key="5">
    <source>
        <dbReference type="ARBA" id="ARBA00022452"/>
    </source>
</evidence>
<comment type="similarity">
    <text evidence="3 15">Belongs to the phospholipase A1 family.</text>
</comment>
<keyword evidence="13" id="KW-0472">Membrane</keyword>
<keyword evidence="10 15" id="KW-0106">Calcium</keyword>
<comment type="caution">
    <text evidence="17">The sequence shown here is derived from an EMBL/GenBank/DDBJ whole genome shotgun (WGS) entry which is preliminary data.</text>
</comment>
<keyword evidence="14 15" id="KW-0998">Cell outer membrane</keyword>
<gene>
    <name evidence="17" type="ORF">GCM10022279_23700</name>
</gene>
<reference evidence="18" key="1">
    <citation type="journal article" date="2019" name="Int. J. Syst. Evol. Microbiol.">
        <title>The Global Catalogue of Microorganisms (GCM) 10K type strain sequencing project: providing services to taxonomists for standard genome sequencing and annotation.</title>
        <authorList>
            <consortium name="The Broad Institute Genomics Platform"/>
            <consortium name="The Broad Institute Genome Sequencing Center for Infectious Disease"/>
            <person name="Wu L."/>
            <person name="Ma J."/>
        </authorList>
    </citation>
    <scope>NUCLEOTIDE SEQUENCE [LARGE SCALE GENOMIC DNA]</scope>
    <source>
        <strain evidence="18">JCM 17561</strain>
    </source>
</reference>
<dbReference type="InterPro" id="IPR003187">
    <property type="entry name" value="PLipase_A1"/>
</dbReference>
<dbReference type="SUPFAM" id="SSF56931">
    <property type="entry name" value="Outer membrane phospholipase A (OMPLA)"/>
    <property type="match status" value="1"/>
</dbReference>
<evidence type="ECO:0000256" key="7">
    <source>
        <dbReference type="ARBA" id="ARBA00022723"/>
    </source>
</evidence>